<evidence type="ECO:0000313" key="11">
    <source>
        <dbReference type="EMBL" id="KAK7925738.1"/>
    </source>
</evidence>
<gene>
    <name evidence="11" type="ORF">WMY93_008048</name>
</gene>
<evidence type="ECO:0000259" key="8">
    <source>
        <dbReference type="Pfam" id="PF23619"/>
    </source>
</evidence>
<dbReference type="Pfam" id="PF23560">
    <property type="entry name" value="GBD_Hemicentin"/>
    <property type="match status" value="1"/>
</dbReference>
<feature type="domain" description="VWA7 N-terminal" evidence="10">
    <location>
        <begin position="65"/>
        <end position="289"/>
    </location>
</feature>
<name>A0AAW0PNP8_9GOBI</name>
<dbReference type="SUPFAM" id="SSF53300">
    <property type="entry name" value="vWA-like"/>
    <property type="match status" value="1"/>
</dbReference>
<sequence>MRVGFIVLSALLMPTVLLGFEVDRGTTLNHQEITKRAFLNVTVEVCRAIARSEGWTFTAPAEPYTVENVLQSCQAQDAIKTFYQNMKSIQNYNIRVDKSVLYNSPSHHFHNEMFNEGRDIIVAGLMAVKASNKKGNYEAATKQLGKITHTVHDFYSHSNWEELGMETPNVNLLKGNADVGKIAARTTATCQSCNGNNCNNNILTDIINGQVLTSGYFALSPSTFKPTGKCSHGGSLDGSSTVNPTGGINKDTPTSSHGNLHEKAANMATAATSQILDDVRKAAGDRVFLQMLELKLGSLCALSLTHRKHDRRHCGSAGARLYGHKECSSRAQPQPSLYILVTFKDPNFGPLIRTTDPDEFKAAIDSLSASGGGDLAEMSLSGLQMALTGAPAGSDIFLFTDASAKDNNLKNSLIALIEQKKSTVNIMMTGIPDSLADIELYEDVAHASGGQLIRVSKNELPLATDIVFDSSSSSSVTLLEATRNPGKSENFTFAVDDTTNNVIAYVTGGISSVSFVNPSSDSQTPTTAVTSSSTVGNFRRIRLIKDVGVWEMRVVSNYPYTVKIVGESPLTFIYDNLGPAQGPLGDWLLMRVVQKQVSAKGSLELTLIGSETATVTEVSLLNSDGTVKGAVTSLGNKEYLLSACKGTSSKAQATTFQRLSSGSIKTSYISVTADELSGLIEPGATVSIPFTVSSDKAGTYAVTATNDKGFTVVYPSRLELTEAESGTEVTLTIQVEDSEKTDMNYKVMSFTVLKKVTDFSSPICKLETHTSCPQNCNSSRWQVYVSISDGTDGAVDNIYLSQGDGTIASRIASGNARMVIYDASCCSSAVEIVAVDSVGNVATCAFTTRLASVTTTETTTTANSSNVQNEVAQTTMSMSPTIGPSSVLCLLLGLLGFYVTN</sequence>
<feature type="signal peptide" evidence="6">
    <location>
        <begin position="1"/>
        <end position="19"/>
    </location>
</feature>
<dbReference type="InterPro" id="IPR056475">
    <property type="entry name" value="GBD_Hemicentin/VWA7"/>
</dbReference>
<evidence type="ECO:0000256" key="1">
    <source>
        <dbReference type="ARBA" id="ARBA00004613"/>
    </source>
</evidence>
<evidence type="ECO:0000256" key="2">
    <source>
        <dbReference type="ARBA" id="ARBA00022525"/>
    </source>
</evidence>
<dbReference type="Gene3D" id="3.40.50.410">
    <property type="entry name" value="von Willebrand factor, type A domain"/>
    <property type="match status" value="1"/>
</dbReference>
<keyword evidence="12" id="KW-1185">Reference proteome</keyword>
<keyword evidence="4" id="KW-0325">Glycoprotein</keyword>
<organism evidence="11 12">
    <name type="scientific">Mugilogobius chulae</name>
    <name type="common">yellowstripe goby</name>
    <dbReference type="NCBI Taxonomy" id="88201"/>
    <lineage>
        <taxon>Eukaryota</taxon>
        <taxon>Metazoa</taxon>
        <taxon>Chordata</taxon>
        <taxon>Craniata</taxon>
        <taxon>Vertebrata</taxon>
        <taxon>Euteleostomi</taxon>
        <taxon>Actinopterygii</taxon>
        <taxon>Neopterygii</taxon>
        <taxon>Teleostei</taxon>
        <taxon>Neoteleostei</taxon>
        <taxon>Acanthomorphata</taxon>
        <taxon>Gobiaria</taxon>
        <taxon>Gobiiformes</taxon>
        <taxon>Gobioidei</taxon>
        <taxon>Gobiidae</taxon>
        <taxon>Gobionellinae</taxon>
        <taxon>Mugilogobius</taxon>
    </lineage>
</organism>
<evidence type="ECO:0000259" key="10">
    <source>
        <dbReference type="Pfam" id="PF25107"/>
    </source>
</evidence>
<evidence type="ECO:0000256" key="6">
    <source>
        <dbReference type="SAM" id="SignalP"/>
    </source>
</evidence>
<dbReference type="Pfam" id="PF25106">
    <property type="entry name" value="VWA_4"/>
    <property type="match status" value="1"/>
</dbReference>
<dbReference type="InterPro" id="IPR056861">
    <property type="entry name" value="HMCN1-like_VWA"/>
</dbReference>
<dbReference type="InterPro" id="IPR056862">
    <property type="entry name" value="VWA7_N"/>
</dbReference>
<feature type="chain" id="PRO_5043911952" description="VWFA domain-containing protein" evidence="6">
    <location>
        <begin position="20"/>
        <end position="901"/>
    </location>
</feature>
<feature type="region of interest" description="Disordered" evidence="5">
    <location>
        <begin position="230"/>
        <end position="257"/>
    </location>
</feature>
<dbReference type="EMBL" id="JBBPFD010000005">
    <property type="protein sequence ID" value="KAK7925738.1"/>
    <property type="molecule type" value="Genomic_DNA"/>
</dbReference>
<comment type="subcellular location">
    <subcellularLocation>
        <location evidence="1">Secreted</location>
    </subcellularLocation>
</comment>
<dbReference type="AlphaFoldDB" id="A0AAW0PNP8"/>
<feature type="compositionally biased region" description="Polar residues" evidence="5">
    <location>
        <begin position="237"/>
        <end position="257"/>
    </location>
</feature>
<protein>
    <recommendedName>
        <fullName evidence="13">VWFA domain-containing protein</fullName>
    </recommendedName>
</protein>
<keyword evidence="3 6" id="KW-0732">Signal</keyword>
<evidence type="ECO:0000259" key="9">
    <source>
        <dbReference type="Pfam" id="PF25106"/>
    </source>
</evidence>
<evidence type="ECO:0000256" key="3">
    <source>
        <dbReference type="ARBA" id="ARBA00022729"/>
    </source>
</evidence>
<feature type="domain" description="Hemicentin-1-like von Willebrand factor A" evidence="9">
    <location>
        <begin position="331"/>
        <end position="457"/>
    </location>
</feature>
<dbReference type="InterPro" id="IPR052577">
    <property type="entry name" value="VWA7"/>
</dbReference>
<dbReference type="Pfam" id="PF25107">
    <property type="entry name" value="VWA7_N"/>
    <property type="match status" value="1"/>
</dbReference>
<feature type="domain" description="Hemicentin/VWA7 galactose-binding" evidence="7">
    <location>
        <begin position="476"/>
        <end position="568"/>
    </location>
</feature>
<feature type="domain" description="VWA7 Ig-like" evidence="8">
    <location>
        <begin position="677"/>
        <end position="753"/>
    </location>
</feature>
<accession>A0AAW0PNP8</accession>
<dbReference type="InterPro" id="IPR057615">
    <property type="entry name" value="Ig_VWA7"/>
</dbReference>
<dbReference type="PANTHER" id="PTHR14905:SF18">
    <property type="entry name" value="VON WILLEBRAND FACTOR A DOMAIN-CONTAINING 10, TANDEM DUPLICATE 1-RELATED"/>
    <property type="match status" value="1"/>
</dbReference>
<dbReference type="InterPro" id="IPR036465">
    <property type="entry name" value="vWFA_dom_sf"/>
</dbReference>
<reference evidence="12" key="1">
    <citation type="submission" date="2024-04" db="EMBL/GenBank/DDBJ databases">
        <title>Salinicola lusitanus LLJ914,a marine bacterium isolated from the Okinawa Trough.</title>
        <authorList>
            <person name="Li J."/>
        </authorList>
    </citation>
    <scope>NUCLEOTIDE SEQUENCE [LARGE SCALE GENOMIC DNA]</scope>
</reference>
<dbReference type="Proteomes" id="UP001460270">
    <property type="component" value="Unassembled WGS sequence"/>
</dbReference>
<comment type="caution">
    <text evidence="11">The sequence shown here is derived from an EMBL/GenBank/DDBJ whole genome shotgun (WGS) entry which is preliminary data.</text>
</comment>
<evidence type="ECO:0008006" key="13">
    <source>
        <dbReference type="Google" id="ProtNLM"/>
    </source>
</evidence>
<evidence type="ECO:0000256" key="4">
    <source>
        <dbReference type="ARBA" id="ARBA00023180"/>
    </source>
</evidence>
<evidence type="ECO:0000256" key="5">
    <source>
        <dbReference type="SAM" id="MobiDB-lite"/>
    </source>
</evidence>
<dbReference type="PANTHER" id="PTHR14905">
    <property type="entry name" value="NG37"/>
    <property type="match status" value="1"/>
</dbReference>
<keyword evidence="2" id="KW-0964">Secreted</keyword>
<dbReference type="GO" id="GO:0005576">
    <property type="term" value="C:extracellular region"/>
    <property type="evidence" value="ECO:0007669"/>
    <property type="project" value="UniProtKB-SubCell"/>
</dbReference>
<dbReference type="Pfam" id="PF23619">
    <property type="entry name" value="Ig_VWA7"/>
    <property type="match status" value="1"/>
</dbReference>
<evidence type="ECO:0000259" key="7">
    <source>
        <dbReference type="Pfam" id="PF23560"/>
    </source>
</evidence>
<proteinExistence type="predicted"/>
<evidence type="ECO:0000313" key="12">
    <source>
        <dbReference type="Proteomes" id="UP001460270"/>
    </source>
</evidence>